<sequence length="93" mass="10587">MDQSKNAKAMRMLKTAKGQTEAAIKMIENDKYCIDISNQVMASIALLKKANTMILKNHMETCVKSAAMSKDEEEIDEKFKEIENIITYLNKNL</sequence>
<dbReference type="Gene3D" id="1.20.58.1000">
    <property type="entry name" value="Metal-sensitive repressor, helix protomer"/>
    <property type="match status" value="1"/>
</dbReference>
<comment type="subcellular location">
    <subcellularLocation>
        <location evidence="1">Cytoplasm</location>
    </subcellularLocation>
</comment>
<dbReference type="PANTHER" id="PTHR33677:SF4">
    <property type="entry name" value="COPPER-SENSING TRANSCRIPTIONAL REPRESSOR CSOR"/>
    <property type="match status" value="1"/>
</dbReference>
<proteinExistence type="predicted"/>
<dbReference type="InterPro" id="IPR003735">
    <property type="entry name" value="Metal_Tscrpt_repr"/>
</dbReference>
<evidence type="ECO:0000256" key="4">
    <source>
        <dbReference type="ARBA" id="ARBA00022723"/>
    </source>
</evidence>
<dbReference type="OrthoDB" id="9811244at2"/>
<evidence type="ECO:0000256" key="6">
    <source>
        <dbReference type="ARBA" id="ARBA00041544"/>
    </source>
</evidence>
<reference evidence="7 9" key="1">
    <citation type="submission" date="2016-10" db="EMBL/GenBank/DDBJ databases">
        <authorList>
            <person name="de Groot N.N."/>
        </authorList>
    </citation>
    <scope>NUCLEOTIDE SEQUENCE [LARGE SCALE GENOMIC DNA]</scope>
    <source>
        <strain evidence="7 9">WG14</strain>
    </source>
</reference>
<reference evidence="8 10" key="2">
    <citation type="submission" date="2019-04" db="EMBL/GenBank/DDBJ databases">
        <title>Draft genome sequence data and analysis of a Fermenting Bacterium, Geotoga petraea strain HO-Geo1, isolated from heavy-oil petroleum reservoir in Russia.</title>
        <authorList>
            <person name="Grouzdev D.S."/>
            <person name="Semenova E.M."/>
            <person name="Sokolova D.S."/>
            <person name="Tourova T.P."/>
            <person name="Poltaraus A.B."/>
            <person name="Nazina T.N."/>
        </authorList>
    </citation>
    <scope>NUCLEOTIDE SEQUENCE [LARGE SCALE GENOMIC DNA]</scope>
    <source>
        <strain evidence="8 10">HO-Geo1</strain>
    </source>
</reference>
<dbReference type="RefSeq" id="WP_091404607.1">
    <property type="nucleotide sequence ID" value="NZ_FMYV01000006.1"/>
</dbReference>
<dbReference type="GO" id="GO:0045892">
    <property type="term" value="P:negative regulation of DNA-templated transcription"/>
    <property type="evidence" value="ECO:0007669"/>
    <property type="project" value="UniProtKB-ARBA"/>
</dbReference>
<evidence type="ECO:0000313" key="8">
    <source>
        <dbReference type="EMBL" id="TGG87796.1"/>
    </source>
</evidence>
<accession>A0A1G6NPV2</accession>
<dbReference type="STRING" id="28234.SAMN04488588_1616"/>
<dbReference type="InterPro" id="IPR038390">
    <property type="entry name" value="Metal_Tscrpt_repr_sf"/>
</dbReference>
<dbReference type="EMBL" id="SRME01000003">
    <property type="protein sequence ID" value="TGG87796.1"/>
    <property type="molecule type" value="Genomic_DNA"/>
</dbReference>
<evidence type="ECO:0000313" key="9">
    <source>
        <dbReference type="Proteomes" id="UP000199322"/>
    </source>
</evidence>
<keyword evidence="3" id="KW-0963">Cytoplasm</keyword>
<gene>
    <name evidence="8" type="ORF">E4650_05475</name>
    <name evidence="7" type="ORF">SAMN04488588_1616</name>
</gene>
<evidence type="ECO:0000256" key="1">
    <source>
        <dbReference type="ARBA" id="ARBA00004496"/>
    </source>
</evidence>
<dbReference type="Proteomes" id="UP000199322">
    <property type="component" value="Unassembled WGS sequence"/>
</dbReference>
<dbReference type="PANTHER" id="PTHR33677">
    <property type="entry name" value="TRANSCRIPTIONAL REPRESSOR FRMR-RELATED"/>
    <property type="match status" value="1"/>
</dbReference>
<evidence type="ECO:0000256" key="2">
    <source>
        <dbReference type="ARBA" id="ARBA00011738"/>
    </source>
</evidence>
<dbReference type="AlphaFoldDB" id="A0A1G6NPV2"/>
<organism evidence="7 9">
    <name type="scientific">Geotoga petraea</name>
    <dbReference type="NCBI Taxonomy" id="28234"/>
    <lineage>
        <taxon>Bacteria</taxon>
        <taxon>Thermotogati</taxon>
        <taxon>Thermotogota</taxon>
        <taxon>Thermotogae</taxon>
        <taxon>Petrotogales</taxon>
        <taxon>Petrotogaceae</taxon>
        <taxon>Geotoga</taxon>
    </lineage>
</organism>
<keyword evidence="7" id="KW-0238">DNA-binding</keyword>
<protein>
    <recommendedName>
        <fullName evidence="5">Copper-sensing transcriptional repressor CsoR</fullName>
    </recommendedName>
    <alternativeName>
        <fullName evidence="6">Copper-sensitive operon repressor</fullName>
    </alternativeName>
</protein>
<evidence type="ECO:0000256" key="3">
    <source>
        <dbReference type="ARBA" id="ARBA00022490"/>
    </source>
</evidence>
<comment type="subunit">
    <text evidence="2">Homodimer.</text>
</comment>
<evidence type="ECO:0000256" key="5">
    <source>
        <dbReference type="ARBA" id="ARBA00039938"/>
    </source>
</evidence>
<name>A0A1G6NPV2_9BACT</name>
<dbReference type="GO" id="GO:0005737">
    <property type="term" value="C:cytoplasm"/>
    <property type="evidence" value="ECO:0007669"/>
    <property type="project" value="UniProtKB-SubCell"/>
</dbReference>
<dbReference type="Pfam" id="PF02583">
    <property type="entry name" value="Trns_repr_metal"/>
    <property type="match status" value="1"/>
</dbReference>
<dbReference type="EMBL" id="FMYV01000006">
    <property type="protein sequence ID" value="SDC69779.1"/>
    <property type="molecule type" value="Genomic_DNA"/>
</dbReference>
<evidence type="ECO:0000313" key="7">
    <source>
        <dbReference type="EMBL" id="SDC69779.1"/>
    </source>
</evidence>
<dbReference type="GO" id="GO:0046872">
    <property type="term" value="F:metal ion binding"/>
    <property type="evidence" value="ECO:0007669"/>
    <property type="project" value="UniProtKB-KW"/>
</dbReference>
<dbReference type="CDD" id="cd10159">
    <property type="entry name" value="CsoR-like_DUF156_2"/>
    <property type="match status" value="1"/>
</dbReference>
<keyword evidence="9" id="KW-1185">Reference proteome</keyword>
<dbReference type="GO" id="GO:0003677">
    <property type="term" value="F:DNA binding"/>
    <property type="evidence" value="ECO:0007669"/>
    <property type="project" value="UniProtKB-KW"/>
</dbReference>
<evidence type="ECO:0000313" key="10">
    <source>
        <dbReference type="Proteomes" id="UP000297288"/>
    </source>
</evidence>
<dbReference type="Proteomes" id="UP000297288">
    <property type="component" value="Unassembled WGS sequence"/>
</dbReference>
<keyword evidence="4" id="KW-0479">Metal-binding</keyword>